<feature type="region of interest" description="Disordered" evidence="1">
    <location>
        <begin position="1"/>
        <end position="39"/>
    </location>
</feature>
<proteinExistence type="predicted"/>
<keyword evidence="2" id="KW-1185">Reference proteome</keyword>
<feature type="compositionally biased region" description="Acidic residues" evidence="1">
    <location>
        <begin position="1"/>
        <end position="13"/>
    </location>
</feature>
<sequence length="177" mass="20162">MLNAEEECADSEESSSRRVEEKRCAAKWEHPTETTPNPLASKKKNVDHFCINCTQIDFADDIAQFMLSISAPSLYDLACANFQKEYEHGKYPENYLEMAKQDQVDACVQVPTTSTLTTAPLRTIFCTRLASTMNINETRRCSNFIRKNTNNFHQNVIIFNIASKPCGLDTSHSLWLR</sequence>
<dbReference type="WBParaSite" id="Gr19_v10_g12651.t2">
    <property type="protein sequence ID" value="Gr19_v10_g12651.t2"/>
    <property type="gene ID" value="Gr19_v10_g12651"/>
</dbReference>
<dbReference type="Proteomes" id="UP000887572">
    <property type="component" value="Unplaced"/>
</dbReference>
<evidence type="ECO:0000313" key="2">
    <source>
        <dbReference type="Proteomes" id="UP000887572"/>
    </source>
</evidence>
<dbReference type="AlphaFoldDB" id="A0A914GZK5"/>
<reference evidence="3" key="1">
    <citation type="submission" date="2022-11" db="UniProtKB">
        <authorList>
            <consortium name="WormBaseParasite"/>
        </authorList>
    </citation>
    <scope>IDENTIFICATION</scope>
</reference>
<evidence type="ECO:0000313" key="3">
    <source>
        <dbReference type="WBParaSite" id="Gr19_v10_g12651.t2"/>
    </source>
</evidence>
<evidence type="ECO:0000256" key="1">
    <source>
        <dbReference type="SAM" id="MobiDB-lite"/>
    </source>
</evidence>
<name>A0A914GZK5_GLORO</name>
<protein>
    <submittedName>
        <fullName evidence="3">Uncharacterized protein</fullName>
    </submittedName>
</protein>
<accession>A0A914GZK5</accession>
<feature type="compositionally biased region" description="Basic and acidic residues" evidence="1">
    <location>
        <begin position="14"/>
        <end position="32"/>
    </location>
</feature>
<organism evidence="2 3">
    <name type="scientific">Globodera rostochiensis</name>
    <name type="common">Golden nematode worm</name>
    <name type="synonym">Heterodera rostochiensis</name>
    <dbReference type="NCBI Taxonomy" id="31243"/>
    <lineage>
        <taxon>Eukaryota</taxon>
        <taxon>Metazoa</taxon>
        <taxon>Ecdysozoa</taxon>
        <taxon>Nematoda</taxon>
        <taxon>Chromadorea</taxon>
        <taxon>Rhabditida</taxon>
        <taxon>Tylenchina</taxon>
        <taxon>Tylenchomorpha</taxon>
        <taxon>Tylenchoidea</taxon>
        <taxon>Heteroderidae</taxon>
        <taxon>Heteroderinae</taxon>
        <taxon>Globodera</taxon>
    </lineage>
</organism>